<dbReference type="EMBL" id="CP015518">
    <property type="protein sequence ID" value="APG24439.1"/>
    <property type="molecule type" value="Genomic_DNA"/>
</dbReference>
<reference evidence="4 5" key="1">
    <citation type="journal article" date="2017" name="Genome Announc.">
        <title>Complete Genome Sequences of Two Acetylene-Fermenting Pelobacter acetylenicus Strains.</title>
        <authorList>
            <person name="Sutton J.M."/>
            <person name="Baesman S.M."/>
            <person name="Fierst J.L."/>
            <person name="Poret-Peterson A.T."/>
            <person name="Oremland R.S."/>
            <person name="Dunlap D.S."/>
            <person name="Akob D.M."/>
        </authorList>
    </citation>
    <scope>NUCLEOTIDE SEQUENCE [LARGE SCALE GENOMIC DNA]</scope>
    <source>
        <strain evidence="4 5">DSM 3247</strain>
    </source>
</reference>
<gene>
    <name evidence="4" type="ORF">A7E75_04870</name>
</gene>
<sequence>MDFSELLQRRQSLRNYSNRQVEPEKLRQLAEAVRLAPSACNAQPWTLILVDKPLLKDKVARAAHSKAFNLNRFAAQAPVLAVLVREKPKWTVRMGAMVKRRDFPLLDLGIAAAHFCLQAADLGLGTCMMGWFDEKTVKKLLHIPRNRRVVLIISLGYALPNEPLRPKIRKDRQTACRHNRY</sequence>
<dbReference type="PANTHER" id="PTHR43673:SF10">
    <property type="entry name" value="NADH DEHYDROGENASE_NAD(P)H NITROREDUCTASE XCC3605-RELATED"/>
    <property type="match status" value="1"/>
</dbReference>
<keyword evidence="2" id="KW-0560">Oxidoreductase</keyword>
<evidence type="ECO:0000256" key="2">
    <source>
        <dbReference type="ARBA" id="ARBA00023002"/>
    </source>
</evidence>
<dbReference type="PANTHER" id="PTHR43673">
    <property type="entry name" value="NAD(P)H NITROREDUCTASE YDGI-RELATED"/>
    <property type="match status" value="1"/>
</dbReference>
<evidence type="ECO:0000313" key="4">
    <source>
        <dbReference type="EMBL" id="APG24439.1"/>
    </source>
</evidence>
<evidence type="ECO:0000313" key="5">
    <source>
        <dbReference type="Proteomes" id="UP000182264"/>
    </source>
</evidence>
<dbReference type="KEGG" id="pace:A6070_13515"/>
<dbReference type="RefSeq" id="WP_072286279.1">
    <property type="nucleotide sequence ID" value="NZ_CP015455.1"/>
</dbReference>
<dbReference type="AlphaFoldDB" id="A0A1L3GF31"/>
<dbReference type="InterPro" id="IPR029479">
    <property type="entry name" value="Nitroreductase"/>
</dbReference>
<feature type="domain" description="Nitroreductase" evidence="3">
    <location>
        <begin position="8"/>
        <end position="157"/>
    </location>
</feature>
<dbReference type="Proteomes" id="UP000182264">
    <property type="component" value="Chromosome"/>
</dbReference>
<name>A0A1L3GF31_SYNAC</name>
<dbReference type="GO" id="GO:0016491">
    <property type="term" value="F:oxidoreductase activity"/>
    <property type="evidence" value="ECO:0007669"/>
    <property type="project" value="UniProtKB-KW"/>
</dbReference>
<dbReference type="Pfam" id="PF00881">
    <property type="entry name" value="Nitroreductase"/>
    <property type="match status" value="1"/>
</dbReference>
<keyword evidence="5" id="KW-1185">Reference proteome</keyword>
<evidence type="ECO:0000259" key="3">
    <source>
        <dbReference type="Pfam" id="PF00881"/>
    </source>
</evidence>
<proteinExistence type="inferred from homology"/>
<accession>A0A1L3GF31</accession>
<comment type="similarity">
    <text evidence="1">Belongs to the nitroreductase family.</text>
</comment>
<dbReference type="SUPFAM" id="SSF55469">
    <property type="entry name" value="FMN-dependent nitroreductase-like"/>
    <property type="match status" value="1"/>
</dbReference>
<protein>
    <submittedName>
        <fullName evidence="4">NAD(P)H nitroreductase</fullName>
    </submittedName>
</protein>
<evidence type="ECO:0000256" key="1">
    <source>
        <dbReference type="ARBA" id="ARBA00007118"/>
    </source>
</evidence>
<dbReference type="InterPro" id="IPR000415">
    <property type="entry name" value="Nitroreductase-like"/>
</dbReference>
<organism evidence="4 5">
    <name type="scientific">Syntrophotalea acetylenica</name>
    <name type="common">Pelobacter acetylenicus</name>
    <dbReference type="NCBI Taxonomy" id="29542"/>
    <lineage>
        <taxon>Bacteria</taxon>
        <taxon>Pseudomonadati</taxon>
        <taxon>Thermodesulfobacteriota</taxon>
        <taxon>Desulfuromonadia</taxon>
        <taxon>Desulfuromonadales</taxon>
        <taxon>Syntrophotaleaceae</taxon>
        <taxon>Syntrophotalea</taxon>
    </lineage>
</organism>
<dbReference type="STRING" id="29542.A6070_13515"/>
<dbReference type="Gene3D" id="3.40.109.10">
    <property type="entry name" value="NADH Oxidase"/>
    <property type="match status" value="1"/>
</dbReference>